<comment type="caution">
    <text evidence="2">The sequence shown here is derived from an EMBL/GenBank/DDBJ whole genome shotgun (WGS) entry which is preliminary data.</text>
</comment>
<dbReference type="RefSeq" id="WP_226319117.1">
    <property type="nucleotide sequence ID" value="NZ_CP134488.1"/>
</dbReference>
<feature type="region of interest" description="Disordered" evidence="1">
    <location>
        <begin position="33"/>
        <end position="69"/>
    </location>
</feature>
<protein>
    <submittedName>
        <fullName evidence="2">Uncharacterized protein</fullName>
    </submittedName>
</protein>
<proteinExistence type="predicted"/>
<evidence type="ECO:0000313" key="2">
    <source>
        <dbReference type="EMBL" id="MDW8634225.1"/>
    </source>
</evidence>
<dbReference type="Proteomes" id="UP001272448">
    <property type="component" value="Unassembled WGS sequence"/>
</dbReference>
<dbReference type="EMBL" id="JAUTFT010000001">
    <property type="protein sequence ID" value="MDW8634225.1"/>
    <property type="molecule type" value="Genomic_DNA"/>
</dbReference>
<evidence type="ECO:0000313" key="3">
    <source>
        <dbReference type="Proteomes" id="UP001272448"/>
    </source>
</evidence>
<accession>A0AAP6A3F1</accession>
<name>A0AAP6A3F1_STRSU</name>
<sequence>MIKKSCAFCGRSFTAESKRVKYCSDKCRKDGARDKQRKLMKQKRADLKKQKSKKDNPNNQPAKKRKKKKNLLKYYQDFKTEILANEAEFGFTSRTIVEGVEVHEPDFEEQVINKIKEQSK</sequence>
<dbReference type="AlphaFoldDB" id="A0AAP6A3F1"/>
<gene>
    <name evidence="2" type="ORF">Q7V77_00580</name>
</gene>
<feature type="compositionally biased region" description="Basic and acidic residues" evidence="1">
    <location>
        <begin position="43"/>
        <end position="56"/>
    </location>
</feature>
<evidence type="ECO:0000256" key="1">
    <source>
        <dbReference type="SAM" id="MobiDB-lite"/>
    </source>
</evidence>
<reference evidence="2" key="1">
    <citation type="submission" date="2023-07" db="EMBL/GenBank/DDBJ databases">
        <title>Characterization of virulence traits, antimicrobial resistance genes carried by mobile genetic elements and competence in Streptococcus suis strains isolated in France.</title>
        <authorList>
            <person name="Dechene-Tempier M."/>
            <person name="Marois-Crehan C."/>
            <person name="De Boisseson C."/>
            <person name="Lucas P."/>
            <person name="Bougeard S."/>
            <person name="Libante V."/>
            <person name="Payot S."/>
        </authorList>
    </citation>
    <scope>NUCLEOTIDE SEQUENCE</scope>
    <source>
        <strain evidence="2">1532</strain>
    </source>
</reference>
<organism evidence="2 3">
    <name type="scientific">Streptococcus suis</name>
    <dbReference type="NCBI Taxonomy" id="1307"/>
    <lineage>
        <taxon>Bacteria</taxon>
        <taxon>Bacillati</taxon>
        <taxon>Bacillota</taxon>
        <taxon>Bacilli</taxon>
        <taxon>Lactobacillales</taxon>
        <taxon>Streptococcaceae</taxon>
        <taxon>Streptococcus</taxon>
    </lineage>
</organism>